<feature type="region of interest" description="Disordered" evidence="1">
    <location>
        <begin position="287"/>
        <end position="338"/>
    </location>
</feature>
<dbReference type="Proteomes" id="UP001344447">
    <property type="component" value="Unassembled WGS sequence"/>
</dbReference>
<name>A0AAN7U1P7_9MYCE</name>
<comment type="caution">
    <text evidence="2">The sequence shown here is derived from an EMBL/GenBank/DDBJ whole genome shotgun (WGS) entry which is preliminary data.</text>
</comment>
<evidence type="ECO:0000256" key="1">
    <source>
        <dbReference type="SAM" id="MobiDB-lite"/>
    </source>
</evidence>
<feature type="compositionally biased region" description="Acidic residues" evidence="1">
    <location>
        <begin position="295"/>
        <end position="313"/>
    </location>
</feature>
<dbReference type="EMBL" id="JAVFKY010000005">
    <property type="protein sequence ID" value="KAK5576585.1"/>
    <property type="molecule type" value="Genomic_DNA"/>
</dbReference>
<protein>
    <submittedName>
        <fullName evidence="2">Uncharacterized protein</fullName>
    </submittedName>
</protein>
<gene>
    <name evidence="2" type="ORF">RB653_007729</name>
</gene>
<keyword evidence="3" id="KW-1185">Reference proteome</keyword>
<reference evidence="2 3" key="1">
    <citation type="submission" date="2023-11" db="EMBL/GenBank/DDBJ databases">
        <title>Dfirmibasis_genome.</title>
        <authorList>
            <person name="Edelbroek B."/>
            <person name="Kjellin J."/>
            <person name="Jerlstrom-Hultqvist J."/>
            <person name="Soderbom F."/>
        </authorList>
    </citation>
    <scope>NUCLEOTIDE SEQUENCE [LARGE SCALE GENOMIC DNA]</scope>
    <source>
        <strain evidence="2 3">TNS-C-14</strain>
    </source>
</reference>
<evidence type="ECO:0000313" key="3">
    <source>
        <dbReference type="Proteomes" id="UP001344447"/>
    </source>
</evidence>
<dbReference type="AlphaFoldDB" id="A0AAN7U1P7"/>
<organism evidence="2 3">
    <name type="scientific">Dictyostelium firmibasis</name>
    <dbReference type="NCBI Taxonomy" id="79012"/>
    <lineage>
        <taxon>Eukaryota</taxon>
        <taxon>Amoebozoa</taxon>
        <taxon>Evosea</taxon>
        <taxon>Eumycetozoa</taxon>
        <taxon>Dictyostelia</taxon>
        <taxon>Dictyosteliales</taxon>
        <taxon>Dictyosteliaceae</taxon>
        <taxon>Dictyostelium</taxon>
    </lineage>
</organism>
<sequence length="483" mass="56381">MDEHIIRLYDINGREAIQINGRWLDCLGYGDLATQADSLGIAQAFTHSPKIQLYNKVLSLVKETRDESEEPVDLIPCDCLLCLKGLPKTFRSGDGKTIQIWEERLKIIIFIIISQQNKHAKELENELQERGFKKNSDIKKVLGTKRSYVHSNEILYFLETHSSLLNINLDENWKATLPTSKEFISGFDKFNLKGYWTLSSFDDPFSSSYNFSSNSNATLPIKKKKNVDNNNNNIDIINVDNNNDQLTYISSKKACGGITKSGKPCAKIGFCSYHMIRRADNTFEMSPSLNNINSDDSDEDIDTDSGSDEYESVDGEKDKKRTRSNSFQNDKSNKKQDHKQLKNYISEKTFKLRELEKKILDNFNFYRFIVKFEQYGYRLPREFVRFIALKVICDKTGETNDSTILQPPKLVEEFWIQVILTSLEYNKLLQIINVEKIRYDPDLLFDETSIQRKRYEKTIKLYKKYFKFDKFDSEIWKENYLLE</sequence>
<evidence type="ECO:0000313" key="2">
    <source>
        <dbReference type="EMBL" id="KAK5576585.1"/>
    </source>
</evidence>
<proteinExistence type="predicted"/>
<accession>A0AAN7U1P7</accession>